<evidence type="ECO:0000313" key="2">
    <source>
        <dbReference type="EMBL" id="OGC15622.1"/>
    </source>
</evidence>
<dbReference type="Gene3D" id="3.40.50.720">
    <property type="entry name" value="NAD(P)-binding Rossmann-like Domain"/>
    <property type="match status" value="1"/>
</dbReference>
<dbReference type="Gene3D" id="6.20.50.110">
    <property type="entry name" value="Methyltransferase, zinc-binding domain"/>
    <property type="match status" value="1"/>
</dbReference>
<dbReference type="GO" id="GO:0008168">
    <property type="term" value="F:methyltransferase activity"/>
    <property type="evidence" value="ECO:0007669"/>
    <property type="project" value="UniProtKB-KW"/>
</dbReference>
<protein>
    <submittedName>
        <fullName evidence="2">Methyltransferase</fullName>
    </submittedName>
</protein>
<dbReference type="SUPFAM" id="SSF53335">
    <property type="entry name" value="S-adenosyl-L-methionine-dependent methyltransferases"/>
    <property type="match status" value="1"/>
</dbReference>
<dbReference type="CDD" id="cd02440">
    <property type="entry name" value="AdoMet_MTases"/>
    <property type="match status" value="1"/>
</dbReference>
<feature type="domain" description="C-methyltransferase" evidence="1">
    <location>
        <begin position="267"/>
        <end position="356"/>
    </location>
</feature>
<gene>
    <name evidence="2" type="ORF">A2290_06060</name>
</gene>
<dbReference type="Gene3D" id="3.40.50.150">
    <property type="entry name" value="Vaccinia Virus protein VP39"/>
    <property type="match status" value="1"/>
</dbReference>
<dbReference type="AlphaFoldDB" id="A0A1F4S5A8"/>
<keyword evidence="2" id="KW-0808">Transferase</keyword>
<reference evidence="2 3" key="1">
    <citation type="journal article" date="2016" name="Nat. Commun.">
        <title>Thousands of microbial genomes shed light on interconnected biogeochemical processes in an aquifer system.</title>
        <authorList>
            <person name="Anantharaman K."/>
            <person name="Brown C.T."/>
            <person name="Hug L.A."/>
            <person name="Sharon I."/>
            <person name="Castelle C.J."/>
            <person name="Probst A.J."/>
            <person name="Thomas B.C."/>
            <person name="Singh A."/>
            <person name="Wilkins M.J."/>
            <person name="Karaoz U."/>
            <person name="Brodie E.L."/>
            <person name="Williams K.H."/>
            <person name="Hubbard S.S."/>
            <person name="Banfield J.F."/>
        </authorList>
    </citation>
    <scope>NUCLEOTIDE SEQUENCE [LARGE SCALE GENOMIC DNA]</scope>
</reference>
<evidence type="ECO:0000259" key="1">
    <source>
        <dbReference type="Pfam" id="PF08484"/>
    </source>
</evidence>
<organism evidence="2 3">
    <name type="scientific">candidate division WOR-1 bacterium RIFOXYB2_FULL_36_35</name>
    <dbReference type="NCBI Taxonomy" id="1802578"/>
    <lineage>
        <taxon>Bacteria</taxon>
        <taxon>Bacillati</taxon>
        <taxon>Saganbacteria</taxon>
    </lineage>
</organism>
<dbReference type="InterPro" id="IPR029063">
    <property type="entry name" value="SAM-dependent_MTases_sf"/>
</dbReference>
<dbReference type="GO" id="GO:0032259">
    <property type="term" value="P:methylation"/>
    <property type="evidence" value="ECO:0007669"/>
    <property type="project" value="UniProtKB-KW"/>
</dbReference>
<keyword evidence="2" id="KW-0489">Methyltransferase</keyword>
<sequence>MTKRNNCRVCGNKFFKEPLLQYKNMPKGAQFLPGTNDLKDEFGVNLDIYQCSGCGLVQLDCEPVFYYKDVIRAAAFSDEMKTFRLQQFDSFVKKYSLRGKKVVEIGCGAGEYLSLMKECNVTAYGLEHLSESVTKCIKKGLTVSEGFIDNEVYFIKNTPFAAFYILNFFEHLPDPNSILKGIYNNLEQGGVGLVEVPNFDMILRKKLFSEFIPDHLFYFTKETLSLALNLNGFDILECNEIWYDYIISAVVKKRGKINISPFYKYQESLKAEIEKYIDQFGHKNVAIWGAGHQALAIISMTNISDKIRYVVDSATFKQGKYTPATHLPIVSPDVLQADPVKAIIVMAASYSDEVAKLIKNKFGININIAILRDFGLEVF</sequence>
<proteinExistence type="predicted"/>
<dbReference type="EMBL" id="MEUA01000018">
    <property type="protein sequence ID" value="OGC15622.1"/>
    <property type="molecule type" value="Genomic_DNA"/>
</dbReference>
<dbReference type="Pfam" id="PF13489">
    <property type="entry name" value="Methyltransf_23"/>
    <property type="match status" value="1"/>
</dbReference>
<dbReference type="InterPro" id="IPR038576">
    <property type="entry name" value="Methyltransf_Zn-bd_dom_put_sf"/>
</dbReference>
<dbReference type="Pfam" id="PF08484">
    <property type="entry name" value="Methyltransf_14"/>
    <property type="match status" value="1"/>
</dbReference>
<dbReference type="Proteomes" id="UP000177905">
    <property type="component" value="Unassembled WGS sequence"/>
</dbReference>
<evidence type="ECO:0000313" key="3">
    <source>
        <dbReference type="Proteomes" id="UP000177905"/>
    </source>
</evidence>
<comment type="caution">
    <text evidence="2">The sequence shown here is derived from an EMBL/GenBank/DDBJ whole genome shotgun (WGS) entry which is preliminary data.</text>
</comment>
<accession>A0A1F4S5A8</accession>
<name>A0A1F4S5A8_UNCSA</name>
<dbReference type="InterPro" id="IPR013691">
    <property type="entry name" value="MeTrfase_14"/>
</dbReference>
<dbReference type="PANTHER" id="PTHR43861">
    <property type="entry name" value="TRANS-ACONITATE 2-METHYLTRANSFERASE-RELATED"/>
    <property type="match status" value="1"/>
</dbReference>